<dbReference type="GeneTree" id="ENSGT00940000166932"/>
<keyword evidence="13" id="KW-1185">Reference proteome</keyword>
<keyword evidence="6 8" id="KW-1015">Disulfide bond</keyword>
<dbReference type="Gene3D" id="2.10.50.10">
    <property type="entry name" value="Tumor Necrosis Factor Receptor, subunit A, domain 2"/>
    <property type="match status" value="3"/>
</dbReference>
<proteinExistence type="predicted"/>
<name>A0A8C5CLU7_GADMO</name>
<feature type="repeat" description="TNFR-Cys" evidence="8">
    <location>
        <begin position="32"/>
        <end position="72"/>
    </location>
</feature>
<dbReference type="SMART" id="SM00208">
    <property type="entry name" value="TNFR"/>
    <property type="match status" value="3"/>
</dbReference>
<comment type="subcellular location">
    <subcellularLocation>
        <location evidence="1">Secreted</location>
    </subcellularLocation>
</comment>
<reference evidence="12" key="1">
    <citation type="submission" date="2025-08" db="UniProtKB">
        <authorList>
            <consortium name="Ensembl"/>
        </authorList>
    </citation>
    <scope>IDENTIFICATION</scope>
</reference>
<evidence type="ECO:0000256" key="4">
    <source>
        <dbReference type="ARBA" id="ARBA00022729"/>
    </source>
</evidence>
<feature type="chain" id="PRO_5034903423" description="TNFR-Cys domain-containing protein" evidence="10">
    <location>
        <begin position="22"/>
        <end position="423"/>
    </location>
</feature>
<dbReference type="Proteomes" id="UP000694546">
    <property type="component" value="Chromosome 13"/>
</dbReference>
<dbReference type="Ensembl" id="ENSGMOT00000037351.1">
    <property type="protein sequence ID" value="ENSGMOP00000063283.1"/>
    <property type="gene ID" value="ENSGMOG00000025283.1"/>
</dbReference>
<keyword evidence="5" id="KW-0677">Repeat</keyword>
<dbReference type="PANTHER" id="PTHR23097">
    <property type="entry name" value="TUMOR NECROSIS FACTOR RECEPTOR SUPERFAMILY MEMBER"/>
    <property type="match status" value="1"/>
</dbReference>
<feature type="disulfide bond" evidence="8">
    <location>
        <begin position="118"/>
        <end position="133"/>
    </location>
</feature>
<feature type="repeat" description="TNFR-Cys" evidence="8">
    <location>
        <begin position="74"/>
        <end position="116"/>
    </location>
</feature>
<dbReference type="PANTHER" id="PTHR23097:SF90">
    <property type="entry name" value="TUMOR NECROSIS FACTOR RECEPTOR SUPERFAMILY MEMBER 11B"/>
    <property type="match status" value="1"/>
</dbReference>
<dbReference type="InterPro" id="IPR001368">
    <property type="entry name" value="TNFR/NGFR_Cys_rich_reg"/>
</dbReference>
<evidence type="ECO:0000256" key="8">
    <source>
        <dbReference type="PROSITE-ProRule" id="PRU00206"/>
    </source>
</evidence>
<comment type="caution">
    <text evidence="8">Lacks conserved residue(s) required for the propagation of feature annotation.</text>
</comment>
<feature type="domain" description="TNFR-Cys" evidence="11">
    <location>
        <begin position="117"/>
        <end position="160"/>
    </location>
</feature>
<evidence type="ECO:0000256" key="6">
    <source>
        <dbReference type="ARBA" id="ARBA00023157"/>
    </source>
</evidence>
<reference evidence="12" key="2">
    <citation type="submission" date="2025-09" db="UniProtKB">
        <authorList>
            <consortium name="Ensembl"/>
        </authorList>
    </citation>
    <scope>IDENTIFICATION</scope>
</reference>
<evidence type="ECO:0000256" key="3">
    <source>
        <dbReference type="ARBA" id="ARBA00022703"/>
    </source>
</evidence>
<sequence>MRGAATLVAVLLSATTYQVDSKVPYQLTSSKQCNNVKEEYRAPIPMADWCCSRCPPGTMLKVSCNETADSVCEPCPSGQFMEKWNYKSSCFSCRECREDAGLQYWQKCTTSKGSKCACQPGWYCETGFVEPYCAGCEKYTLCELGWGVSEQGTGDSDAYCSPCLDGKYSDVVSHTESCKPHTRDNYSLQTVTRAKVTTAHMAHALAQPLHNLVRLKWCQKAVVKQGTAISDTECEPTTSVYSKTPQSPSTEKQSNVVDTTASIVEYTTSGLLKSSIPMKTDSTLTPIQSALPATKTAASTGVKLVTIVVPSVISCVLLVIVLVILVLWQSKKINRRGSQKHTMLTDANGNSEMVESMHRKNALGAQITSMAAESHALLALMDTQEPWTGHTEGAFRPRSKFLVAPGALVNTRKKEERPVYYSL</sequence>
<dbReference type="GO" id="GO:0005576">
    <property type="term" value="C:extracellular region"/>
    <property type="evidence" value="ECO:0007669"/>
    <property type="project" value="UniProtKB-SubCell"/>
</dbReference>
<dbReference type="AlphaFoldDB" id="A0A8C5CLU7"/>
<feature type="domain" description="TNFR-Cys" evidence="11">
    <location>
        <begin position="74"/>
        <end position="116"/>
    </location>
</feature>
<evidence type="ECO:0000256" key="5">
    <source>
        <dbReference type="ARBA" id="ARBA00022737"/>
    </source>
</evidence>
<feature type="disulfide bond" evidence="8">
    <location>
        <begin position="54"/>
        <end position="72"/>
    </location>
</feature>
<feature type="disulfide bond" evidence="8">
    <location>
        <begin position="51"/>
        <end position="64"/>
    </location>
</feature>
<keyword evidence="4 10" id="KW-0732">Signal</keyword>
<dbReference type="Pfam" id="PF00020">
    <property type="entry name" value="TNFR_c6"/>
    <property type="match status" value="1"/>
</dbReference>
<evidence type="ECO:0000256" key="1">
    <source>
        <dbReference type="ARBA" id="ARBA00004613"/>
    </source>
</evidence>
<evidence type="ECO:0000256" key="7">
    <source>
        <dbReference type="ARBA" id="ARBA00023180"/>
    </source>
</evidence>
<feature type="transmembrane region" description="Helical" evidence="9">
    <location>
        <begin position="304"/>
        <end position="328"/>
    </location>
</feature>
<dbReference type="PROSITE" id="PS50050">
    <property type="entry name" value="TNFR_NGFR_2"/>
    <property type="match status" value="3"/>
</dbReference>
<dbReference type="GO" id="GO:0006915">
    <property type="term" value="P:apoptotic process"/>
    <property type="evidence" value="ECO:0007669"/>
    <property type="project" value="UniProtKB-KW"/>
</dbReference>
<organism evidence="12 13">
    <name type="scientific">Gadus morhua</name>
    <name type="common">Atlantic cod</name>
    <dbReference type="NCBI Taxonomy" id="8049"/>
    <lineage>
        <taxon>Eukaryota</taxon>
        <taxon>Metazoa</taxon>
        <taxon>Chordata</taxon>
        <taxon>Craniata</taxon>
        <taxon>Vertebrata</taxon>
        <taxon>Euteleostomi</taxon>
        <taxon>Actinopterygii</taxon>
        <taxon>Neopterygii</taxon>
        <taxon>Teleostei</taxon>
        <taxon>Neoteleostei</taxon>
        <taxon>Acanthomorphata</taxon>
        <taxon>Zeiogadaria</taxon>
        <taxon>Gadariae</taxon>
        <taxon>Gadiformes</taxon>
        <taxon>Gadoidei</taxon>
        <taxon>Gadidae</taxon>
        <taxon>Gadus</taxon>
    </lineage>
</organism>
<dbReference type="SUPFAM" id="SSF57586">
    <property type="entry name" value="TNF receptor-like"/>
    <property type="match status" value="3"/>
</dbReference>
<keyword evidence="9" id="KW-0812">Transmembrane</keyword>
<dbReference type="PROSITE" id="PS00652">
    <property type="entry name" value="TNFR_NGFR_1"/>
    <property type="match status" value="1"/>
</dbReference>
<protein>
    <recommendedName>
        <fullName evidence="11">TNFR-Cys domain-containing protein</fullName>
    </recommendedName>
</protein>
<keyword evidence="9" id="KW-0472">Membrane</keyword>
<dbReference type="InterPro" id="IPR052459">
    <property type="entry name" value="TNFRSF_decoy_receptor"/>
</dbReference>
<keyword evidence="3" id="KW-0053">Apoptosis</keyword>
<feature type="signal peptide" evidence="10">
    <location>
        <begin position="1"/>
        <end position="21"/>
    </location>
</feature>
<keyword evidence="9" id="KW-1133">Transmembrane helix</keyword>
<evidence type="ECO:0000313" key="12">
    <source>
        <dbReference type="Ensembl" id="ENSGMOP00000063283.1"/>
    </source>
</evidence>
<evidence type="ECO:0000256" key="2">
    <source>
        <dbReference type="ARBA" id="ARBA00022525"/>
    </source>
</evidence>
<evidence type="ECO:0000256" key="9">
    <source>
        <dbReference type="SAM" id="Phobius"/>
    </source>
</evidence>
<accession>A0A8C5CLU7</accession>
<evidence type="ECO:0000313" key="13">
    <source>
        <dbReference type="Proteomes" id="UP000694546"/>
    </source>
</evidence>
<evidence type="ECO:0000259" key="11">
    <source>
        <dbReference type="PROSITE" id="PS50050"/>
    </source>
</evidence>
<feature type="domain" description="TNFR-Cys" evidence="11">
    <location>
        <begin position="32"/>
        <end position="72"/>
    </location>
</feature>
<keyword evidence="2" id="KW-0964">Secreted</keyword>
<feature type="disulfide bond" evidence="8">
    <location>
        <begin position="142"/>
        <end position="160"/>
    </location>
</feature>
<keyword evidence="7" id="KW-0325">Glycoprotein</keyword>
<evidence type="ECO:0000256" key="10">
    <source>
        <dbReference type="SAM" id="SignalP"/>
    </source>
</evidence>
<feature type="disulfide bond" evidence="8">
    <location>
        <begin position="75"/>
        <end position="90"/>
    </location>
</feature>
<feature type="repeat" description="TNFR-Cys" evidence="8">
    <location>
        <begin position="117"/>
        <end position="160"/>
    </location>
</feature>